<sequence length="31" mass="3480">MNLDPLISEHIDFDRTARGIMYTGLIDSTSP</sequence>
<evidence type="ECO:0000313" key="2">
    <source>
        <dbReference type="Proteomes" id="UP000708208"/>
    </source>
</evidence>
<gene>
    <name evidence="1" type="ORF">AFUS01_LOCUS25349</name>
</gene>
<organism evidence="1 2">
    <name type="scientific">Allacma fusca</name>
    <dbReference type="NCBI Taxonomy" id="39272"/>
    <lineage>
        <taxon>Eukaryota</taxon>
        <taxon>Metazoa</taxon>
        <taxon>Ecdysozoa</taxon>
        <taxon>Arthropoda</taxon>
        <taxon>Hexapoda</taxon>
        <taxon>Collembola</taxon>
        <taxon>Symphypleona</taxon>
        <taxon>Sminthuridae</taxon>
        <taxon>Allacma</taxon>
    </lineage>
</organism>
<keyword evidence="2" id="KW-1185">Reference proteome</keyword>
<dbReference type="AlphaFoldDB" id="A0A8J2KKJ8"/>
<dbReference type="Proteomes" id="UP000708208">
    <property type="component" value="Unassembled WGS sequence"/>
</dbReference>
<name>A0A8J2KKJ8_9HEXA</name>
<reference evidence="1" key="1">
    <citation type="submission" date="2021-06" db="EMBL/GenBank/DDBJ databases">
        <authorList>
            <person name="Hodson N. C."/>
            <person name="Mongue J. A."/>
            <person name="Jaron S. K."/>
        </authorList>
    </citation>
    <scope>NUCLEOTIDE SEQUENCE</scope>
</reference>
<feature type="non-terminal residue" evidence="1">
    <location>
        <position position="1"/>
    </location>
</feature>
<evidence type="ECO:0000313" key="1">
    <source>
        <dbReference type="EMBL" id="CAG7786797.1"/>
    </source>
</evidence>
<protein>
    <submittedName>
        <fullName evidence="1">Uncharacterized protein</fullName>
    </submittedName>
</protein>
<accession>A0A8J2KKJ8</accession>
<dbReference type="EMBL" id="CAJVCH010326357">
    <property type="protein sequence ID" value="CAG7786797.1"/>
    <property type="molecule type" value="Genomic_DNA"/>
</dbReference>
<comment type="caution">
    <text evidence="1">The sequence shown here is derived from an EMBL/GenBank/DDBJ whole genome shotgun (WGS) entry which is preliminary data.</text>
</comment>
<proteinExistence type="predicted"/>